<evidence type="ECO:0008006" key="5">
    <source>
        <dbReference type="Google" id="ProtNLM"/>
    </source>
</evidence>
<proteinExistence type="predicted"/>
<name>A0AAX4HL86_9BACT</name>
<evidence type="ECO:0000256" key="2">
    <source>
        <dbReference type="SAM" id="SignalP"/>
    </source>
</evidence>
<organism evidence="3 4">
    <name type="scientific">Peredibacter starrii</name>
    <dbReference type="NCBI Taxonomy" id="28202"/>
    <lineage>
        <taxon>Bacteria</taxon>
        <taxon>Pseudomonadati</taxon>
        <taxon>Bdellovibrionota</taxon>
        <taxon>Bacteriovoracia</taxon>
        <taxon>Bacteriovoracales</taxon>
        <taxon>Bacteriovoracaceae</taxon>
        <taxon>Peredibacter</taxon>
    </lineage>
</organism>
<feature type="compositionally biased region" description="Low complexity" evidence="1">
    <location>
        <begin position="493"/>
        <end position="509"/>
    </location>
</feature>
<dbReference type="KEGG" id="psti:SOO65_14430"/>
<feature type="chain" id="PRO_5043948928" description="Lipoprotein" evidence="2">
    <location>
        <begin position="24"/>
        <end position="523"/>
    </location>
</feature>
<dbReference type="RefSeq" id="WP_321391468.1">
    <property type="nucleotide sequence ID" value="NZ_CP139487.1"/>
</dbReference>
<accession>A0AAX4HL86</accession>
<keyword evidence="2" id="KW-0732">Signal</keyword>
<reference evidence="3 4" key="1">
    <citation type="submission" date="2023-11" db="EMBL/GenBank/DDBJ databases">
        <title>Peredibacter starrii A3.12.</title>
        <authorList>
            <person name="Mitchell R.J."/>
        </authorList>
    </citation>
    <scope>NUCLEOTIDE SEQUENCE [LARGE SCALE GENOMIC DNA]</scope>
    <source>
        <strain evidence="3 4">A3.12</strain>
    </source>
</reference>
<sequence length="523" mass="57638">MDSRFNKFLQILTLLALSAIMVACQDTIPKRSLITPGSSTDKPTCTDVPEEVTEDLPKCDDDTPTRPTGAIYFKSDFCACKDSKPVSYGNCSSFCAGKNTSGAETFFANFTVTEDISLSGLGNVYAWCTTPFSTDTANPECKLEAKDDQGNITYVAVDNILNSNSIKANIQDDLAYDKTYVLTLVEMTSKARSNSIQMVKFSTDVSSPTLGPLKNAPISQYTCMVREFSTDDSTGDIYYDQAYRMHFYFIPRMPPTPIPAGNSNLICHDIFNPLYGAVDSELYPRFETIPGVFNLWDTTDPRFYDNNGSGGIDVNELIIQKTRNFGGTVPTGTNFFATFSWPGSPTLSEDAGNTTNTTQPLGYYMAPWIDQSTYKSYCLNSTHYNSSNPLFKAMRDIIEVDTEGLYIGEKAAETVTDSNGNTTTGFKDYILIRETDLKAVWFYLKSNVPTAPTDDNVANNAVYFYYPLNKASPFVKTSTQRIFRVRGANELGNSNVSSGGSTSTGSTTSYPPHDRKIGCVPKF</sequence>
<dbReference type="Proteomes" id="UP001324634">
    <property type="component" value="Chromosome"/>
</dbReference>
<evidence type="ECO:0000313" key="4">
    <source>
        <dbReference type="Proteomes" id="UP001324634"/>
    </source>
</evidence>
<gene>
    <name evidence="3" type="ORF">SOO65_14430</name>
</gene>
<dbReference type="PROSITE" id="PS51257">
    <property type="entry name" value="PROKAR_LIPOPROTEIN"/>
    <property type="match status" value="1"/>
</dbReference>
<feature type="signal peptide" evidence="2">
    <location>
        <begin position="1"/>
        <end position="23"/>
    </location>
</feature>
<evidence type="ECO:0000313" key="3">
    <source>
        <dbReference type="EMBL" id="WPU63888.1"/>
    </source>
</evidence>
<feature type="region of interest" description="Disordered" evidence="1">
    <location>
        <begin position="493"/>
        <end position="513"/>
    </location>
</feature>
<keyword evidence="4" id="KW-1185">Reference proteome</keyword>
<dbReference type="AlphaFoldDB" id="A0AAX4HL86"/>
<dbReference type="EMBL" id="CP139487">
    <property type="protein sequence ID" value="WPU63888.1"/>
    <property type="molecule type" value="Genomic_DNA"/>
</dbReference>
<evidence type="ECO:0000256" key="1">
    <source>
        <dbReference type="SAM" id="MobiDB-lite"/>
    </source>
</evidence>
<protein>
    <recommendedName>
        <fullName evidence="5">Lipoprotein</fullName>
    </recommendedName>
</protein>